<dbReference type="Gene3D" id="1.20.1050.10">
    <property type="match status" value="1"/>
</dbReference>
<dbReference type="GeneID" id="62229248"/>
<sequence length="216" mass="24166">MAEEETPTHVKSSISPGKVTLYVVPATPTSGAHVVKILILMELLSIPHVVKVVLSPSDDEWFWEINPYRMVPAIESEDLVEQPEKKPKLLNVFESCSCLAFLAFTDDCSATGNWWLVLKRKHGDSMREAIEIFADAIKKEYSILENRLQITEQNYIALSDRLTIADIAILPFANENIAASAGIDFSEYPSLQAWSRKLLGLPQIIASFELVTTFGR</sequence>
<evidence type="ECO:0000313" key="6">
    <source>
        <dbReference type="EMBL" id="KAF7936255.1"/>
    </source>
</evidence>
<evidence type="ECO:0000259" key="5">
    <source>
        <dbReference type="PROSITE" id="PS50405"/>
    </source>
</evidence>
<dbReference type="InterPro" id="IPR004046">
    <property type="entry name" value="GST_C"/>
</dbReference>
<evidence type="ECO:0000256" key="4">
    <source>
        <dbReference type="SAM" id="Coils"/>
    </source>
</evidence>
<evidence type="ECO:0000256" key="2">
    <source>
        <dbReference type="ARBA" id="ARBA00022679"/>
    </source>
</evidence>
<dbReference type="EMBL" id="RCSX01000004">
    <property type="protein sequence ID" value="KAF7936255.1"/>
    <property type="molecule type" value="Genomic_DNA"/>
</dbReference>
<keyword evidence="4" id="KW-0175">Coiled coil</keyword>
<dbReference type="PROSITE" id="PS50405">
    <property type="entry name" value="GST_CTER"/>
    <property type="match status" value="1"/>
</dbReference>
<dbReference type="InterPro" id="IPR036249">
    <property type="entry name" value="Thioredoxin-like_sf"/>
</dbReference>
<gene>
    <name evidence="6" type="ORF">EAE98_002474</name>
</gene>
<dbReference type="Gene3D" id="3.40.30.10">
    <property type="entry name" value="Glutaredoxin"/>
    <property type="match status" value="1"/>
</dbReference>
<dbReference type="SUPFAM" id="SSF47616">
    <property type="entry name" value="GST C-terminal domain-like"/>
    <property type="match status" value="1"/>
</dbReference>
<dbReference type="InterPro" id="IPR036282">
    <property type="entry name" value="Glutathione-S-Trfase_C_sf"/>
</dbReference>
<dbReference type="Proteomes" id="UP000783213">
    <property type="component" value="Unassembled WGS sequence"/>
</dbReference>
<dbReference type="CDD" id="cd00570">
    <property type="entry name" value="GST_N_family"/>
    <property type="match status" value="1"/>
</dbReference>
<dbReference type="SUPFAM" id="SSF52833">
    <property type="entry name" value="Thioredoxin-like"/>
    <property type="match status" value="1"/>
</dbReference>
<feature type="domain" description="GST C-terminal" evidence="5">
    <location>
        <begin position="91"/>
        <end position="216"/>
    </location>
</feature>
<accession>A0ABQ7IX97</accession>
<dbReference type="PANTHER" id="PTHR44051:SF20">
    <property type="entry name" value="GLUTATHIONE TRANSFERASE 1 (EUROFUNG)"/>
    <property type="match status" value="1"/>
</dbReference>
<dbReference type="EC" id="2.5.1.18" evidence="1"/>
<comment type="caution">
    <text evidence="6">The sequence shown here is derived from an EMBL/GenBank/DDBJ whole genome shotgun (WGS) entry which is preliminary data.</text>
</comment>
<dbReference type="Pfam" id="PF00043">
    <property type="entry name" value="GST_C"/>
    <property type="match status" value="1"/>
</dbReference>
<keyword evidence="2" id="KW-0808">Transferase</keyword>
<evidence type="ECO:0000256" key="1">
    <source>
        <dbReference type="ARBA" id="ARBA00012452"/>
    </source>
</evidence>
<organism evidence="6 7">
    <name type="scientific">Botrytis deweyae</name>
    <dbReference type="NCBI Taxonomy" id="2478750"/>
    <lineage>
        <taxon>Eukaryota</taxon>
        <taxon>Fungi</taxon>
        <taxon>Dikarya</taxon>
        <taxon>Ascomycota</taxon>
        <taxon>Pezizomycotina</taxon>
        <taxon>Leotiomycetes</taxon>
        <taxon>Helotiales</taxon>
        <taxon>Sclerotiniaceae</taxon>
        <taxon>Botrytis</taxon>
    </lineage>
</organism>
<evidence type="ECO:0000313" key="7">
    <source>
        <dbReference type="Proteomes" id="UP000783213"/>
    </source>
</evidence>
<protein>
    <recommendedName>
        <fullName evidence="1">glutathione transferase</fullName>
        <ecNumber evidence="1">2.5.1.18</ecNumber>
    </recommendedName>
</protein>
<reference evidence="6 7" key="1">
    <citation type="journal article" date="2020" name="Genome Biol. Evol.">
        <title>Comparative genomics of Sclerotiniaceae.</title>
        <authorList>
            <person name="Valero Jimenez C.A."/>
            <person name="Steentjes M."/>
            <person name="Scholten O.E."/>
            <person name="Van Kan J.A.L."/>
        </authorList>
    </citation>
    <scope>NUCLEOTIDE SEQUENCE [LARGE SCALE GENOMIC DNA]</scope>
    <source>
        <strain evidence="6 7">B1</strain>
    </source>
</reference>
<proteinExistence type="predicted"/>
<evidence type="ECO:0000256" key="3">
    <source>
        <dbReference type="ARBA" id="ARBA00047960"/>
    </source>
</evidence>
<feature type="coiled-coil region" evidence="4">
    <location>
        <begin position="134"/>
        <end position="161"/>
    </location>
</feature>
<name>A0ABQ7IX97_9HELO</name>
<keyword evidence="7" id="KW-1185">Reference proteome</keyword>
<dbReference type="PANTHER" id="PTHR44051">
    <property type="entry name" value="GLUTATHIONE S-TRANSFERASE-RELATED"/>
    <property type="match status" value="1"/>
</dbReference>
<dbReference type="InterPro" id="IPR010987">
    <property type="entry name" value="Glutathione-S-Trfase_C-like"/>
</dbReference>
<dbReference type="RefSeq" id="XP_038813833.1">
    <property type="nucleotide sequence ID" value="XM_038950094.1"/>
</dbReference>
<comment type="catalytic activity">
    <reaction evidence="3">
        <text>RX + glutathione = an S-substituted glutathione + a halide anion + H(+)</text>
        <dbReference type="Rhea" id="RHEA:16437"/>
        <dbReference type="ChEBI" id="CHEBI:15378"/>
        <dbReference type="ChEBI" id="CHEBI:16042"/>
        <dbReference type="ChEBI" id="CHEBI:17792"/>
        <dbReference type="ChEBI" id="CHEBI:57925"/>
        <dbReference type="ChEBI" id="CHEBI:90779"/>
        <dbReference type="EC" id="2.5.1.18"/>
    </reaction>
</comment>